<sequence length="176" mass="19144">MALVKCRQCGNEVATNAKACSKCGAPPPRRLNFGKLFGIAVALLVAPCFLAWALAQVRSGDGAAPTRRTVDAKQVELRTLLAEYTDNEVRADASFKGKLIQTSGVVDDVKRDVLNTVYVIVGTGKRYEARQVQCFLDEENAQTVASLTKGNRVTIRGRVEGLMMNVLVKDCEIVQL</sequence>
<dbReference type="InterPro" id="IPR012340">
    <property type="entry name" value="NA-bd_OB-fold"/>
</dbReference>
<proteinExistence type="predicted"/>
<organism evidence="3 4">
    <name type="scientific">Cystobacter fuscus</name>
    <dbReference type="NCBI Taxonomy" id="43"/>
    <lineage>
        <taxon>Bacteria</taxon>
        <taxon>Pseudomonadati</taxon>
        <taxon>Myxococcota</taxon>
        <taxon>Myxococcia</taxon>
        <taxon>Myxococcales</taxon>
        <taxon>Cystobacterineae</taxon>
        <taxon>Archangiaceae</taxon>
        <taxon>Cystobacter</taxon>
    </lineage>
</organism>
<reference evidence="3 4" key="1">
    <citation type="submission" date="2017-06" db="EMBL/GenBank/DDBJ databases">
        <title>Sequencing and comparative analysis of myxobacterial genomes.</title>
        <authorList>
            <person name="Rupp O."/>
            <person name="Goesmann A."/>
            <person name="Sogaard-Andersen L."/>
        </authorList>
    </citation>
    <scope>NUCLEOTIDE SEQUENCE [LARGE SCALE GENOMIC DNA]</scope>
    <source>
        <strain evidence="3 4">DSM 52655</strain>
    </source>
</reference>
<evidence type="ECO:0000259" key="2">
    <source>
        <dbReference type="Pfam" id="PF13240"/>
    </source>
</evidence>
<keyword evidence="1" id="KW-0812">Transmembrane</keyword>
<feature type="domain" description="Zinc-ribbon" evidence="2">
    <location>
        <begin position="5"/>
        <end position="26"/>
    </location>
</feature>
<dbReference type="InterPro" id="IPR024422">
    <property type="entry name" value="Protein_unknown_function_OB"/>
</dbReference>
<dbReference type="Proteomes" id="UP000217257">
    <property type="component" value="Chromosome"/>
</dbReference>
<evidence type="ECO:0000313" key="4">
    <source>
        <dbReference type="Proteomes" id="UP000217257"/>
    </source>
</evidence>
<keyword evidence="1" id="KW-0472">Membrane</keyword>
<dbReference type="EMBL" id="CP022098">
    <property type="protein sequence ID" value="ATB36265.1"/>
    <property type="molecule type" value="Genomic_DNA"/>
</dbReference>
<dbReference type="Gene3D" id="2.40.50.140">
    <property type="entry name" value="Nucleic acid-binding proteins"/>
    <property type="match status" value="1"/>
</dbReference>
<dbReference type="Pfam" id="PF12869">
    <property type="entry name" value="tRNA_anti-like"/>
    <property type="match status" value="1"/>
</dbReference>
<feature type="transmembrane region" description="Helical" evidence="1">
    <location>
        <begin position="36"/>
        <end position="55"/>
    </location>
</feature>
<evidence type="ECO:0000256" key="1">
    <source>
        <dbReference type="SAM" id="Phobius"/>
    </source>
</evidence>
<dbReference type="KEGG" id="cfus:CYFUS_001679"/>
<dbReference type="Pfam" id="PF13240">
    <property type="entry name" value="Zn_Ribbon_1"/>
    <property type="match status" value="1"/>
</dbReference>
<accession>A0A250IX05</accession>
<dbReference type="RefSeq" id="WP_095984766.1">
    <property type="nucleotide sequence ID" value="NZ_CP022098.1"/>
</dbReference>
<keyword evidence="1" id="KW-1133">Transmembrane helix</keyword>
<dbReference type="InterPro" id="IPR026870">
    <property type="entry name" value="Zinc_ribbon_dom"/>
</dbReference>
<dbReference type="AlphaFoldDB" id="A0A250IX05"/>
<evidence type="ECO:0000313" key="3">
    <source>
        <dbReference type="EMBL" id="ATB36265.1"/>
    </source>
</evidence>
<gene>
    <name evidence="3" type="ORF">CYFUS_001679</name>
</gene>
<name>A0A250IX05_9BACT</name>
<protein>
    <recommendedName>
        <fullName evidence="2">Zinc-ribbon domain-containing protein</fullName>
    </recommendedName>
</protein>